<evidence type="ECO:0000256" key="6">
    <source>
        <dbReference type="ARBA" id="ARBA00023303"/>
    </source>
</evidence>
<gene>
    <name evidence="10" type="primary">fluC</name>
    <name evidence="10" type="synonym">crcB</name>
    <name evidence="11" type="ORF">ACFSUN_09620</name>
</gene>
<keyword evidence="5 10" id="KW-0472">Membrane</keyword>
<evidence type="ECO:0000313" key="11">
    <source>
        <dbReference type="EMBL" id="MFD2629035.1"/>
    </source>
</evidence>
<comment type="activity regulation">
    <text evidence="10">Na(+) is not transported, but it plays an essential structural role and its presence is essential for fluoride channel function.</text>
</comment>
<evidence type="ECO:0000256" key="3">
    <source>
        <dbReference type="ARBA" id="ARBA00022692"/>
    </source>
</evidence>
<evidence type="ECO:0000256" key="8">
    <source>
        <dbReference type="ARBA" id="ARBA00035585"/>
    </source>
</evidence>
<evidence type="ECO:0000256" key="7">
    <source>
        <dbReference type="ARBA" id="ARBA00035120"/>
    </source>
</evidence>
<feature type="binding site" evidence="10">
    <location>
        <position position="90"/>
    </location>
    <ligand>
        <name>Na(+)</name>
        <dbReference type="ChEBI" id="CHEBI:29101"/>
        <note>structural</note>
    </ligand>
</feature>
<keyword evidence="10" id="KW-0406">Ion transport</keyword>
<evidence type="ECO:0000256" key="2">
    <source>
        <dbReference type="ARBA" id="ARBA00022475"/>
    </source>
</evidence>
<evidence type="ECO:0000256" key="9">
    <source>
        <dbReference type="ARBA" id="ARBA00049940"/>
    </source>
</evidence>
<dbReference type="RefSeq" id="WP_379562178.1">
    <property type="nucleotide sequence ID" value="NZ_JBHUMX010000035.1"/>
</dbReference>
<dbReference type="PANTHER" id="PTHR28259:SF1">
    <property type="entry name" value="FLUORIDE EXPORT PROTEIN 1-RELATED"/>
    <property type="match status" value="1"/>
</dbReference>
<evidence type="ECO:0000256" key="5">
    <source>
        <dbReference type="ARBA" id="ARBA00023136"/>
    </source>
</evidence>
<dbReference type="Pfam" id="PF02537">
    <property type="entry name" value="CRCB"/>
    <property type="match status" value="1"/>
</dbReference>
<evidence type="ECO:0000256" key="4">
    <source>
        <dbReference type="ARBA" id="ARBA00022989"/>
    </source>
</evidence>
<evidence type="ECO:0000256" key="1">
    <source>
        <dbReference type="ARBA" id="ARBA00004651"/>
    </source>
</evidence>
<keyword evidence="6 10" id="KW-0407">Ion channel</keyword>
<organism evidence="11 12">
    <name type="scientific">Oceanobacillus kapialis</name>
    <dbReference type="NCBI Taxonomy" id="481353"/>
    <lineage>
        <taxon>Bacteria</taxon>
        <taxon>Bacillati</taxon>
        <taxon>Bacillota</taxon>
        <taxon>Bacilli</taxon>
        <taxon>Bacillales</taxon>
        <taxon>Bacillaceae</taxon>
        <taxon>Oceanobacillus</taxon>
    </lineage>
</organism>
<reference evidence="12" key="1">
    <citation type="journal article" date="2019" name="Int. J. Syst. Evol. Microbiol.">
        <title>The Global Catalogue of Microorganisms (GCM) 10K type strain sequencing project: providing services to taxonomists for standard genome sequencing and annotation.</title>
        <authorList>
            <consortium name="The Broad Institute Genomics Platform"/>
            <consortium name="The Broad Institute Genome Sequencing Center for Infectious Disease"/>
            <person name="Wu L."/>
            <person name="Ma J."/>
        </authorList>
    </citation>
    <scope>NUCLEOTIDE SEQUENCE [LARGE SCALE GENOMIC DNA]</scope>
    <source>
        <strain evidence="12">TISTR 1858</strain>
    </source>
</reference>
<feature type="transmembrane region" description="Helical" evidence="10">
    <location>
        <begin position="108"/>
        <end position="133"/>
    </location>
</feature>
<proteinExistence type="inferred from homology"/>
<keyword evidence="2 10" id="KW-1003">Cell membrane</keyword>
<keyword evidence="4 10" id="KW-1133">Transmembrane helix</keyword>
<keyword evidence="10" id="KW-0813">Transport</keyword>
<comment type="caution">
    <text evidence="11">The sequence shown here is derived from an EMBL/GenBank/DDBJ whole genome shotgun (WGS) entry which is preliminary data.</text>
</comment>
<comment type="function">
    <text evidence="9 10">Fluoride-specific ion channel. Important for reducing fluoride concentration in the cell, thus reducing its toxicity.</text>
</comment>
<comment type="catalytic activity">
    <reaction evidence="8">
        <text>fluoride(in) = fluoride(out)</text>
        <dbReference type="Rhea" id="RHEA:76159"/>
        <dbReference type="ChEBI" id="CHEBI:17051"/>
    </reaction>
    <physiologicalReaction direction="left-to-right" evidence="8">
        <dbReference type="Rhea" id="RHEA:76160"/>
    </physiologicalReaction>
</comment>
<dbReference type="InterPro" id="IPR003691">
    <property type="entry name" value="FluC"/>
</dbReference>
<protein>
    <recommendedName>
        <fullName evidence="10">Fluoride-specific ion channel FluC</fullName>
    </recommendedName>
</protein>
<accession>A0ABW5Q0I8</accession>
<dbReference type="HAMAP" id="MF_00454">
    <property type="entry name" value="FluC"/>
    <property type="match status" value="1"/>
</dbReference>
<dbReference type="Proteomes" id="UP001597451">
    <property type="component" value="Unassembled WGS sequence"/>
</dbReference>
<dbReference type="PANTHER" id="PTHR28259">
    <property type="entry name" value="FLUORIDE EXPORT PROTEIN 1-RELATED"/>
    <property type="match status" value="1"/>
</dbReference>
<evidence type="ECO:0000256" key="10">
    <source>
        <dbReference type="HAMAP-Rule" id="MF_00454"/>
    </source>
</evidence>
<keyword evidence="3 10" id="KW-0812">Transmembrane</keyword>
<comment type="subcellular location">
    <subcellularLocation>
        <location evidence="1 10">Cell membrane</location>
        <topology evidence="1 10">Multi-pass membrane protein</topology>
    </subcellularLocation>
</comment>
<keyword evidence="10" id="KW-0479">Metal-binding</keyword>
<feature type="transmembrane region" description="Helical" evidence="10">
    <location>
        <begin position="76"/>
        <end position="96"/>
    </location>
</feature>
<sequence>MAFALLVSSMKAMKLKMMVSIGIGGMLGAVGRYAISLTFLAEPTFPYPTLIANLIGCFLLSFLLHTKLIKRHVTPIILNALTVGMIGAFTTFSTLALETITLWRNLPILAAVYVFISITAGIACCFLGVKLAYRLERSTI</sequence>
<dbReference type="EMBL" id="JBHUMX010000035">
    <property type="protein sequence ID" value="MFD2629035.1"/>
    <property type="molecule type" value="Genomic_DNA"/>
</dbReference>
<feature type="transmembrane region" description="Helical" evidence="10">
    <location>
        <begin position="44"/>
        <end position="64"/>
    </location>
</feature>
<keyword evidence="12" id="KW-1185">Reference proteome</keyword>
<keyword evidence="10" id="KW-0915">Sodium</keyword>
<comment type="similarity">
    <text evidence="7 10">Belongs to the fluoride channel Fluc/FEX (TC 1.A.43) family.</text>
</comment>
<name>A0ABW5Q0I8_9BACI</name>
<feature type="binding site" evidence="10">
    <location>
        <position position="87"/>
    </location>
    <ligand>
        <name>Na(+)</name>
        <dbReference type="ChEBI" id="CHEBI:29101"/>
        <note>structural</note>
    </ligand>
</feature>
<evidence type="ECO:0000313" key="12">
    <source>
        <dbReference type="Proteomes" id="UP001597451"/>
    </source>
</evidence>